<proteinExistence type="predicted"/>
<dbReference type="PANTHER" id="PTHR32305">
    <property type="match status" value="1"/>
</dbReference>
<keyword evidence="3" id="KW-1185">Reference proteome</keyword>
<accession>A0A8J8FEW0</accession>
<evidence type="ECO:0000256" key="1">
    <source>
        <dbReference type="SAM" id="MobiDB-lite"/>
    </source>
</evidence>
<dbReference type="NCBIfam" id="TIGR03696">
    <property type="entry name" value="Rhs_assc_core"/>
    <property type="match status" value="1"/>
</dbReference>
<comment type="caution">
    <text evidence="2">The sequence shown here is derived from an EMBL/GenBank/DDBJ whole genome shotgun (WGS) entry which is preliminary data.</text>
</comment>
<dbReference type="Gene3D" id="2.180.10.10">
    <property type="entry name" value="RHS repeat-associated core"/>
    <property type="match status" value="1"/>
</dbReference>
<dbReference type="EMBL" id="WHPF01000004">
    <property type="protein sequence ID" value="NNV55079.1"/>
    <property type="molecule type" value="Genomic_DNA"/>
</dbReference>
<evidence type="ECO:0000313" key="3">
    <source>
        <dbReference type="Proteomes" id="UP000598971"/>
    </source>
</evidence>
<gene>
    <name evidence="2" type="ORF">GD597_06390</name>
</gene>
<dbReference type="AlphaFoldDB" id="A0A8J8FEW0"/>
<feature type="region of interest" description="Disordered" evidence="1">
    <location>
        <begin position="167"/>
        <end position="197"/>
    </location>
</feature>
<dbReference type="PANTHER" id="PTHR32305:SF15">
    <property type="entry name" value="PROTEIN RHSA-RELATED"/>
    <property type="match status" value="1"/>
</dbReference>
<dbReference type="Proteomes" id="UP000598971">
    <property type="component" value="Unassembled WGS sequence"/>
</dbReference>
<dbReference type="InterPro" id="IPR022385">
    <property type="entry name" value="Rhs_assc_core"/>
</dbReference>
<protein>
    <recommendedName>
        <fullName evidence="4">RHS repeat-associated core domain-containing protein</fullName>
    </recommendedName>
</protein>
<feature type="region of interest" description="Disordered" evidence="1">
    <location>
        <begin position="218"/>
        <end position="259"/>
    </location>
</feature>
<dbReference type="InterPro" id="IPR050708">
    <property type="entry name" value="T6SS_VgrG/RHS"/>
</dbReference>
<evidence type="ECO:0000313" key="2">
    <source>
        <dbReference type="EMBL" id="NNV55079.1"/>
    </source>
</evidence>
<feature type="compositionally biased region" description="Polar residues" evidence="1">
    <location>
        <begin position="179"/>
        <end position="194"/>
    </location>
</feature>
<name>A0A8J8FEW0_9BACT</name>
<sequence>MSGISSKAANSVGNKYEYNGKEKQSKEFSDGSGLDWYDYGARMYDVQIGRWEVVDPLAGKYPSLSPYCYVANNPIKYIDPDGREIVVPNVADRAPILKMINARAVGTFAFDKNGVLYQASAKGDATKFSKYYADKLVEGINSDKKITIAIAEKFTYGGKEYDTDKDWGGAATAGGEGTDQSTWISGNENTNLQDTEGKQLRDNPADILAHELVGHAIPKAVKSDTGNAVENENKVRKEYKEKGQKGESPLRAAEPKHKE</sequence>
<reference evidence="2" key="1">
    <citation type="submission" date="2019-10" db="EMBL/GenBank/DDBJ databases">
        <title>Draft genome sequence of Panacibacter sp. KCS-6.</title>
        <authorList>
            <person name="Yim K.J."/>
        </authorList>
    </citation>
    <scope>NUCLEOTIDE SEQUENCE</scope>
    <source>
        <strain evidence="2">KCS-6</strain>
    </source>
</reference>
<evidence type="ECO:0008006" key="4">
    <source>
        <dbReference type="Google" id="ProtNLM"/>
    </source>
</evidence>
<organism evidence="2 3">
    <name type="scientific">Limnovirga soli</name>
    <dbReference type="NCBI Taxonomy" id="2656915"/>
    <lineage>
        <taxon>Bacteria</taxon>
        <taxon>Pseudomonadati</taxon>
        <taxon>Bacteroidota</taxon>
        <taxon>Chitinophagia</taxon>
        <taxon>Chitinophagales</taxon>
        <taxon>Chitinophagaceae</taxon>
        <taxon>Limnovirga</taxon>
    </lineage>
</organism>
<feature type="compositionally biased region" description="Basic and acidic residues" evidence="1">
    <location>
        <begin position="231"/>
        <end position="245"/>
    </location>
</feature>